<evidence type="ECO:0000256" key="1">
    <source>
        <dbReference type="SAM" id="MobiDB-lite"/>
    </source>
</evidence>
<dbReference type="Proteomes" id="UP000054815">
    <property type="component" value="Unassembled WGS sequence"/>
</dbReference>
<proteinExistence type="predicted"/>
<name>A0A0V0WA65_TRIPS</name>
<dbReference type="AlphaFoldDB" id="A0A0V0WA65"/>
<reference evidence="2 3" key="1">
    <citation type="submission" date="2015-01" db="EMBL/GenBank/DDBJ databases">
        <title>Evolution of Trichinella species and genotypes.</title>
        <authorList>
            <person name="Korhonen P.K."/>
            <person name="Edoardo P."/>
            <person name="Giuseppe L.R."/>
            <person name="Gasser R.B."/>
        </authorList>
    </citation>
    <scope>NUCLEOTIDE SEQUENCE [LARGE SCALE GENOMIC DNA]</scope>
    <source>
        <strain evidence="2">ISS141</strain>
    </source>
</reference>
<evidence type="ECO:0000313" key="3">
    <source>
        <dbReference type="Proteomes" id="UP000054815"/>
    </source>
</evidence>
<feature type="compositionally biased region" description="Basic and acidic residues" evidence="1">
    <location>
        <begin position="28"/>
        <end position="43"/>
    </location>
</feature>
<feature type="region of interest" description="Disordered" evidence="1">
    <location>
        <begin position="28"/>
        <end position="49"/>
    </location>
</feature>
<evidence type="ECO:0000313" key="2">
    <source>
        <dbReference type="EMBL" id="KRX72790.1"/>
    </source>
</evidence>
<protein>
    <submittedName>
        <fullName evidence="2">Uncharacterized protein</fullName>
    </submittedName>
</protein>
<gene>
    <name evidence="2" type="ORF">T4E_7486</name>
</gene>
<accession>A0A0V0WA65</accession>
<comment type="caution">
    <text evidence="2">The sequence shown here is derived from an EMBL/GenBank/DDBJ whole genome shotgun (WGS) entry which is preliminary data.</text>
</comment>
<dbReference type="EMBL" id="JYDU01001109">
    <property type="protein sequence ID" value="KRX72790.1"/>
    <property type="molecule type" value="Genomic_DNA"/>
</dbReference>
<organism evidence="2 3">
    <name type="scientific">Trichinella pseudospiralis</name>
    <name type="common">Parasitic roundworm</name>
    <dbReference type="NCBI Taxonomy" id="6337"/>
    <lineage>
        <taxon>Eukaryota</taxon>
        <taxon>Metazoa</taxon>
        <taxon>Ecdysozoa</taxon>
        <taxon>Nematoda</taxon>
        <taxon>Enoplea</taxon>
        <taxon>Dorylaimia</taxon>
        <taxon>Trichinellida</taxon>
        <taxon>Trichinellidae</taxon>
        <taxon>Trichinella</taxon>
    </lineage>
</organism>
<sequence>MGGPISSLLSDACRKQLMDLAEMPKEVCSEDGSTDSRHYEFPPHRACQT</sequence>